<dbReference type="EMBL" id="CP003221">
    <property type="protein sequence ID" value="EGJ49804.1"/>
    <property type="molecule type" value="Genomic_DNA"/>
</dbReference>
<gene>
    <name evidence="1" type="ORF">Desaf_1467</name>
</gene>
<dbReference type="InterPro" id="IPR047668">
    <property type="entry name" value="DsrJ"/>
</dbReference>
<dbReference type="SUPFAM" id="SSF48695">
    <property type="entry name" value="Multiheme cytochromes"/>
    <property type="match status" value="1"/>
</dbReference>
<accession>F3Z0A2</accession>
<dbReference type="NCBIfam" id="NF038038">
    <property type="entry name" value="cytoc_DsrJ"/>
    <property type="match status" value="1"/>
</dbReference>
<reference evidence="1 2" key="1">
    <citation type="journal article" date="2011" name="J. Bacteriol.">
        <title>Genome sequence of the mercury-methylating and pleomorphic Desulfovibrio africanus Strain Walvis Bay.</title>
        <authorList>
            <person name="Brown S.D."/>
            <person name="Wall J.D."/>
            <person name="Kucken A.M."/>
            <person name="Gilmour C.C."/>
            <person name="Podar M."/>
            <person name="Brandt C.C."/>
            <person name="Teshima H."/>
            <person name="Detter J.C."/>
            <person name="Han C.S."/>
            <person name="Land M.L."/>
            <person name="Lucas S."/>
            <person name="Han J."/>
            <person name="Pennacchio L."/>
            <person name="Nolan M."/>
            <person name="Pitluck S."/>
            <person name="Woyke T."/>
            <person name="Goodwin L."/>
            <person name="Palumbo A.V."/>
            <person name="Elias D.A."/>
        </authorList>
    </citation>
    <scope>NUCLEOTIDE SEQUENCE [LARGE SCALE GENOMIC DNA]</scope>
    <source>
        <strain evidence="1 2">Walvis Bay</strain>
    </source>
</reference>
<proteinExistence type="predicted"/>
<dbReference type="STRING" id="690850.Desaf_1467"/>
<protein>
    <submittedName>
        <fullName evidence="1">Cytochrome c family protein</fullName>
    </submittedName>
</protein>
<keyword evidence="2" id="KW-1185">Reference proteome</keyword>
<name>F3Z0A2_DESAF</name>
<dbReference type="AlphaFoldDB" id="F3Z0A2"/>
<dbReference type="KEGG" id="daf:Desaf_1467"/>
<dbReference type="eggNOG" id="ENOG5032SEM">
    <property type="taxonomic scope" value="Bacteria"/>
</dbReference>
<sequence length="144" mass="16415" precursor="true">MYDASKVLIGLGVFVALFAYPFYNNLGQAYEEPKLQKVEKSKGEVCVEDAKWMRANHMQVLNDWRNEVVRYGNRLYTSSLNGKQYEMSLQNTCMSCHVSKAEFCDKCHNNASVNPYCWDCHVPPKEQPAASAETAQPAQENTHE</sequence>
<dbReference type="RefSeq" id="WP_014259592.1">
    <property type="nucleotide sequence ID" value="NC_016629.1"/>
</dbReference>
<dbReference type="HOGENOM" id="CLU_130444_0_0_7"/>
<evidence type="ECO:0000313" key="1">
    <source>
        <dbReference type="EMBL" id="EGJ49804.1"/>
    </source>
</evidence>
<organism evidence="1 2">
    <name type="scientific">Desulfocurvibacter africanus subsp. africanus str. Walvis Bay</name>
    <dbReference type="NCBI Taxonomy" id="690850"/>
    <lineage>
        <taxon>Bacteria</taxon>
        <taxon>Pseudomonadati</taxon>
        <taxon>Thermodesulfobacteriota</taxon>
        <taxon>Desulfovibrionia</taxon>
        <taxon>Desulfovibrionales</taxon>
        <taxon>Desulfovibrionaceae</taxon>
        <taxon>Desulfocurvibacter</taxon>
    </lineage>
</organism>
<dbReference type="Proteomes" id="UP000007844">
    <property type="component" value="Chromosome"/>
</dbReference>
<evidence type="ECO:0000313" key="2">
    <source>
        <dbReference type="Proteomes" id="UP000007844"/>
    </source>
</evidence>
<dbReference type="InterPro" id="IPR036280">
    <property type="entry name" value="Multihaem_cyt_sf"/>
</dbReference>